<dbReference type="AlphaFoldDB" id="H5XN44"/>
<dbReference type="EMBL" id="CM001440">
    <property type="protein sequence ID" value="EHR63211.1"/>
    <property type="molecule type" value="Genomic_DNA"/>
</dbReference>
<evidence type="ECO:0000313" key="3">
    <source>
        <dbReference type="Proteomes" id="UP000002791"/>
    </source>
</evidence>
<reference evidence="2 3" key="1">
    <citation type="submission" date="2011-11" db="EMBL/GenBank/DDBJ databases">
        <title>The Noncontiguous Finished sequence of Saccharomonospora cyanea NA-134.</title>
        <authorList>
            <consortium name="US DOE Joint Genome Institute"/>
            <person name="Lucas S."/>
            <person name="Han J."/>
            <person name="Lapidus A."/>
            <person name="Cheng J.-F."/>
            <person name="Goodwin L."/>
            <person name="Pitluck S."/>
            <person name="Peters L."/>
            <person name="Ovchinnikova G."/>
            <person name="Lu M."/>
            <person name="Detter J.C."/>
            <person name="Han C."/>
            <person name="Tapia R."/>
            <person name="Land M."/>
            <person name="Hauser L."/>
            <person name="Kyrpides N."/>
            <person name="Ivanova N."/>
            <person name="Pagani I."/>
            <person name="Brambilla E.-M."/>
            <person name="Klenk H.-P."/>
            <person name="Woyke T."/>
        </authorList>
    </citation>
    <scope>NUCLEOTIDE SEQUENCE [LARGE SCALE GENOMIC DNA]</scope>
    <source>
        <strain evidence="2 3">NA-134</strain>
    </source>
</reference>
<dbReference type="Pfam" id="PF02627">
    <property type="entry name" value="CMD"/>
    <property type="match status" value="1"/>
</dbReference>
<dbReference type="Gene3D" id="1.20.1290.10">
    <property type="entry name" value="AhpD-like"/>
    <property type="match status" value="1"/>
</dbReference>
<dbReference type="InterPro" id="IPR004675">
    <property type="entry name" value="AhpD_core"/>
</dbReference>
<dbReference type="InterPro" id="IPR029032">
    <property type="entry name" value="AhpD-like"/>
</dbReference>
<feature type="domain" description="Carboxymuconolactone decarboxylase-like" evidence="1">
    <location>
        <begin position="50"/>
        <end position="102"/>
    </location>
</feature>
<keyword evidence="2" id="KW-0560">Oxidoreductase</keyword>
<dbReference type="GO" id="GO:0051920">
    <property type="term" value="F:peroxiredoxin activity"/>
    <property type="evidence" value="ECO:0007669"/>
    <property type="project" value="InterPro"/>
</dbReference>
<protein>
    <submittedName>
        <fullName evidence="2">Alkylhydroperoxidase AhpD family core domain protein</fullName>
    </submittedName>
</protein>
<keyword evidence="3" id="KW-1185">Reference proteome</keyword>
<dbReference type="eggNOG" id="COG2128">
    <property type="taxonomic scope" value="Bacteria"/>
</dbReference>
<dbReference type="InterPro" id="IPR003779">
    <property type="entry name" value="CMD-like"/>
</dbReference>
<dbReference type="PANTHER" id="PTHR35446">
    <property type="entry name" value="SI:CH211-175M2.5"/>
    <property type="match status" value="1"/>
</dbReference>
<dbReference type="PANTHER" id="PTHR35446:SF3">
    <property type="entry name" value="CMD DOMAIN-CONTAINING PROTEIN"/>
    <property type="match status" value="1"/>
</dbReference>
<gene>
    <name evidence="2" type="ORF">SaccyDRAFT_4400</name>
</gene>
<organism evidence="2 3">
    <name type="scientific">Saccharomonospora cyanea NA-134</name>
    <dbReference type="NCBI Taxonomy" id="882082"/>
    <lineage>
        <taxon>Bacteria</taxon>
        <taxon>Bacillati</taxon>
        <taxon>Actinomycetota</taxon>
        <taxon>Actinomycetes</taxon>
        <taxon>Pseudonocardiales</taxon>
        <taxon>Pseudonocardiaceae</taxon>
        <taxon>Saccharomonospora</taxon>
    </lineage>
</organism>
<dbReference type="SUPFAM" id="SSF69118">
    <property type="entry name" value="AhpD-like"/>
    <property type="match status" value="1"/>
</dbReference>
<dbReference type="RefSeq" id="WP_005459393.1">
    <property type="nucleotide sequence ID" value="NZ_CM001440.1"/>
</dbReference>
<sequence length="183" mass="19647">MFVDHTVETAPPASRRVMTGVSERMGYLPAPVRRLAESPQLLDGFLKLSALFETTALDPVAREVLILTVATRNGCEVCVAMHTAKLTELGAPPALVAALRERQPLDDGRLEAVRAFTLEVIATAGAVDDTTLRAFLAHGFTTKNALEVVLGIGAYTTSTLANRLTRAPLDEQLADYAWEGSKA</sequence>
<name>H5XN44_9PSEU</name>
<dbReference type="NCBIfam" id="TIGR00778">
    <property type="entry name" value="ahpD_dom"/>
    <property type="match status" value="1"/>
</dbReference>
<keyword evidence="2" id="KW-0575">Peroxidase</keyword>
<evidence type="ECO:0000313" key="2">
    <source>
        <dbReference type="EMBL" id="EHR63211.1"/>
    </source>
</evidence>
<dbReference type="Proteomes" id="UP000002791">
    <property type="component" value="Chromosome"/>
</dbReference>
<proteinExistence type="predicted"/>
<accession>H5XN44</accession>
<dbReference type="HOGENOM" id="CLU_082760_5_1_11"/>
<dbReference type="STRING" id="882082.SaccyDRAFT_4400"/>
<evidence type="ECO:0000259" key="1">
    <source>
        <dbReference type="Pfam" id="PF02627"/>
    </source>
</evidence>